<organism evidence="3 4">
    <name type="scientific">Streptomyces thermocoprophilus</name>
    <dbReference type="NCBI Taxonomy" id="78356"/>
    <lineage>
        <taxon>Bacteria</taxon>
        <taxon>Bacillati</taxon>
        <taxon>Actinomycetota</taxon>
        <taxon>Actinomycetes</taxon>
        <taxon>Kitasatosporales</taxon>
        <taxon>Streptomycetaceae</taxon>
        <taxon>Streptomyces</taxon>
    </lineage>
</organism>
<name>A0ABV5VIA8_9ACTN</name>
<evidence type="ECO:0000256" key="1">
    <source>
        <dbReference type="SAM" id="MobiDB-lite"/>
    </source>
</evidence>
<reference evidence="3 4" key="1">
    <citation type="submission" date="2024-09" db="EMBL/GenBank/DDBJ databases">
        <authorList>
            <person name="Sun Q."/>
            <person name="Mori K."/>
        </authorList>
    </citation>
    <scope>NUCLEOTIDE SEQUENCE [LARGE SCALE GENOMIC DNA]</scope>
    <source>
        <strain evidence="3 4">JCM 10918</strain>
    </source>
</reference>
<feature type="region of interest" description="Disordered" evidence="1">
    <location>
        <begin position="60"/>
        <end position="142"/>
    </location>
</feature>
<feature type="compositionally biased region" description="Acidic residues" evidence="1">
    <location>
        <begin position="71"/>
        <end position="130"/>
    </location>
</feature>
<dbReference type="Proteomes" id="UP001589703">
    <property type="component" value="Unassembled WGS sequence"/>
</dbReference>
<accession>A0ABV5VIA8</accession>
<protein>
    <recommendedName>
        <fullName evidence="5">Integral membrane protein</fullName>
    </recommendedName>
</protein>
<keyword evidence="4" id="KW-1185">Reference proteome</keyword>
<evidence type="ECO:0000313" key="4">
    <source>
        <dbReference type="Proteomes" id="UP001589703"/>
    </source>
</evidence>
<dbReference type="RefSeq" id="WP_247467850.1">
    <property type="nucleotide sequence ID" value="NZ_JBHMAR010000030.1"/>
</dbReference>
<evidence type="ECO:0000313" key="3">
    <source>
        <dbReference type="EMBL" id="MFB9737571.1"/>
    </source>
</evidence>
<proteinExistence type="predicted"/>
<gene>
    <name evidence="3" type="ORF">ACFFRO_20920</name>
</gene>
<sequence>MNHTYEPPSLLPAPGTERTHALIIAGVPLLLVLLLAIVPALASDGDDDYYGDSLYGSGGFGGLPSLTHDPTDDETEDDTYDDDTYDGDTYDDGTDGDTYDDDSTAGTDEETADETPTYEETSAEPTDDANGDAVVDPSESPDRTVTRYYDAINASEYATAWELGGKTFHTSFDEFVAGFADTARDDVVIDSVDGDTVTVTLYATQTDGTQKSFHGQYTVTDGVITDGSLTQTG</sequence>
<feature type="transmembrane region" description="Helical" evidence="2">
    <location>
        <begin position="20"/>
        <end position="42"/>
    </location>
</feature>
<dbReference type="EMBL" id="JBHMAR010000030">
    <property type="protein sequence ID" value="MFB9737571.1"/>
    <property type="molecule type" value="Genomic_DNA"/>
</dbReference>
<keyword evidence="2" id="KW-1133">Transmembrane helix</keyword>
<evidence type="ECO:0000256" key="2">
    <source>
        <dbReference type="SAM" id="Phobius"/>
    </source>
</evidence>
<keyword evidence="2" id="KW-0472">Membrane</keyword>
<keyword evidence="2" id="KW-0812">Transmembrane</keyword>
<comment type="caution">
    <text evidence="3">The sequence shown here is derived from an EMBL/GenBank/DDBJ whole genome shotgun (WGS) entry which is preliminary data.</text>
</comment>
<evidence type="ECO:0008006" key="5">
    <source>
        <dbReference type="Google" id="ProtNLM"/>
    </source>
</evidence>